<dbReference type="STRING" id="48467.SAMN02745166_00419"/>
<dbReference type="GO" id="GO:0005524">
    <property type="term" value="F:ATP binding"/>
    <property type="evidence" value="ECO:0007669"/>
    <property type="project" value="UniProtKB-UniRule"/>
</dbReference>
<dbReference type="GO" id="GO:0015086">
    <property type="term" value="F:cadmium ion transmembrane transporter activity"/>
    <property type="evidence" value="ECO:0007669"/>
    <property type="project" value="TreeGrafter"/>
</dbReference>
<dbReference type="InterPro" id="IPR001757">
    <property type="entry name" value="P_typ_ATPase"/>
</dbReference>
<evidence type="ECO:0000256" key="9">
    <source>
        <dbReference type="ARBA" id="ARBA00047308"/>
    </source>
</evidence>
<evidence type="ECO:0000256" key="2">
    <source>
        <dbReference type="ARBA" id="ARBA00006024"/>
    </source>
</evidence>
<dbReference type="InterPro" id="IPR008250">
    <property type="entry name" value="ATPase_P-typ_transduc_dom_A_sf"/>
</dbReference>
<dbReference type="SFLD" id="SFLDF00027">
    <property type="entry name" value="p-type_atpase"/>
    <property type="match status" value="1"/>
</dbReference>
<dbReference type="GO" id="GO:0005886">
    <property type="term" value="C:plasma membrane"/>
    <property type="evidence" value="ECO:0007669"/>
    <property type="project" value="UniProtKB-SubCell"/>
</dbReference>
<dbReference type="AlphaFoldDB" id="A0A1T4WM78"/>
<dbReference type="Pfam" id="PF00122">
    <property type="entry name" value="E1-E2_ATPase"/>
    <property type="match status" value="1"/>
</dbReference>
<keyword evidence="10" id="KW-1003">Cell membrane</keyword>
<dbReference type="InterPro" id="IPR051014">
    <property type="entry name" value="Cation_Transport_ATPase_IB"/>
</dbReference>
<accession>A0A1T4WM78</accession>
<dbReference type="Gene3D" id="3.40.1110.10">
    <property type="entry name" value="Calcium-transporting ATPase, cytoplasmic domain N"/>
    <property type="match status" value="1"/>
</dbReference>
<sequence length="646" mass="69330">MNMNDLDTSTRRRLSLLFMATALMAASLLTGWLRPGQEALQGTLALVATLIVAAPIVSGVITAIRATGFAATQFYMDQYVVLALAACLATGKYVTGGIVAIILLFGQMLEERTTVGVEMALSKLRQLSRIRARRKSSEGEHECEASELRPGDEIVIRPGEIIPADSTVISGQALIDQSRITGESVPIEASPGTAIFAGTANLNGSLHARVTGSGSDTVMGRVQSIIEQAKESEAPIISLAEDYARYYTPLILLIAASVFFFSQDIERAIAVLVVSIPCAFVLASPSAMVSAIASASRMGLLIKSVRHLETARRVDTVVFDKTGTLTLGHLELEDVLVHDDRFSRDEVIRLAASLESQSNHPVARAIAQAGEGMNLTTPSDFMEHSGLGLEGKCEEHTLRIGRSSWLRQQGVQLAIDPGQFNRHSLVLLADGDRHIASFLLADQVRSESREAVERLRSLGIENFHMLTGDRREAAEHIAAQVGITHLHAECLPEDKVAHIRALKAAGQRVLVIGDGLNDAPALAEGDVGVAMGSLGNDVTVHTSDIALMSHDLRRLPDLLLLSAKTVGIINQNLLCGFAFIILAISLSSLGFISPVAAAFMHEFSAFFVIFNSARLLRFDGLELLLDEENPQAPSLETATPMTPANA</sequence>
<dbReference type="PANTHER" id="PTHR48085">
    <property type="entry name" value="CADMIUM/ZINC-TRANSPORTING ATPASE HMA2-RELATED"/>
    <property type="match status" value="1"/>
</dbReference>
<evidence type="ECO:0000256" key="1">
    <source>
        <dbReference type="ARBA" id="ARBA00004370"/>
    </source>
</evidence>
<dbReference type="NCBIfam" id="TIGR01525">
    <property type="entry name" value="ATPase-IB_hvy"/>
    <property type="match status" value="1"/>
</dbReference>
<reference evidence="13" key="1">
    <citation type="submission" date="2017-02" db="EMBL/GenBank/DDBJ databases">
        <authorList>
            <person name="Varghese N."/>
            <person name="Submissions S."/>
        </authorList>
    </citation>
    <scope>NUCLEOTIDE SEQUENCE [LARGE SCALE GENOMIC DNA]</scope>
    <source>
        <strain evidence="13">ATCC 700200</strain>
    </source>
</reference>
<name>A0A1T4WM78_9BACT</name>
<evidence type="ECO:0000256" key="6">
    <source>
        <dbReference type="ARBA" id="ARBA00022989"/>
    </source>
</evidence>
<dbReference type="EMBL" id="FUYE01000001">
    <property type="protein sequence ID" value="SKA77731.1"/>
    <property type="molecule type" value="Genomic_DNA"/>
</dbReference>
<feature type="transmembrane region" description="Helical" evidence="10">
    <location>
        <begin position="14"/>
        <end position="33"/>
    </location>
</feature>
<dbReference type="PRINTS" id="PR00119">
    <property type="entry name" value="CATATPASE"/>
</dbReference>
<comment type="catalytic activity">
    <reaction evidence="9">
        <text>Zn(2+)(in) + ATP + H2O = Zn(2+)(out) + ADP + phosphate + H(+)</text>
        <dbReference type="Rhea" id="RHEA:20621"/>
        <dbReference type="ChEBI" id="CHEBI:15377"/>
        <dbReference type="ChEBI" id="CHEBI:15378"/>
        <dbReference type="ChEBI" id="CHEBI:29105"/>
        <dbReference type="ChEBI" id="CHEBI:30616"/>
        <dbReference type="ChEBI" id="CHEBI:43474"/>
        <dbReference type="ChEBI" id="CHEBI:456216"/>
        <dbReference type="EC" id="7.2.2.12"/>
    </reaction>
</comment>
<dbReference type="NCBIfam" id="TIGR01494">
    <property type="entry name" value="ATPase_P-type"/>
    <property type="match status" value="1"/>
</dbReference>
<feature type="domain" description="P-type ATPase A" evidence="11">
    <location>
        <begin position="127"/>
        <end position="226"/>
    </location>
</feature>
<protein>
    <recommendedName>
        <fullName evidence="8">P-type Zn(2+) transporter</fullName>
        <ecNumber evidence="8">7.2.2.12</ecNumber>
    </recommendedName>
</protein>
<dbReference type="InterPro" id="IPR027256">
    <property type="entry name" value="P-typ_ATPase_IB"/>
</dbReference>
<dbReference type="SUPFAM" id="SSF81665">
    <property type="entry name" value="Calcium ATPase, transmembrane domain M"/>
    <property type="match status" value="1"/>
</dbReference>
<dbReference type="Proteomes" id="UP000190774">
    <property type="component" value="Unassembled WGS sequence"/>
</dbReference>
<feature type="transmembrane region" description="Helical" evidence="10">
    <location>
        <begin position="246"/>
        <end position="262"/>
    </location>
</feature>
<comment type="similarity">
    <text evidence="2 10">Belongs to the cation transport ATPase (P-type) (TC 3.A.3) family. Type IB subfamily.</text>
</comment>
<keyword evidence="13" id="KW-1185">Reference proteome</keyword>
<keyword evidence="7 10" id="KW-0472">Membrane</keyword>
<dbReference type="NCBIfam" id="TIGR01512">
    <property type="entry name" value="ATPase-IB2_Cd"/>
    <property type="match status" value="1"/>
</dbReference>
<dbReference type="InterPro" id="IPR023214">
    <property type="entry name" value="HAD_sf"/>
</dbReference>
<dbReference type="SUPFAM" id="SSF81653">
    <property type="entry name" value="Calcium ATPase, transduction domain A"/>
    <property type="match status" value="1"/>
</dbReference>
<keyword evidence="3 10" id="KW-0812">Transmembrane</keyword>
<evidence type="ECO:0000313" key="13">
    <source>
        <dbReference type="Proteomes" id="UP000190774"/>
    </source>
</evidence>
<dbReference type="SUPFAM" id="SSF56784">
    <property type="entry name" value="HAD-like"/>
    <property type="match status" value="1"/>
</dbReference>
<feature type="transmembrane region" description="Helical" evidence="10">
    <location>
        <begin position="79"/>
        <end position="105"/>
    </location>
</feature>
<evidence type="ECO:0000256" key="10">
    <source>
        <dbReference type="RuleBase" id="RU362081"/>
    </source>
</evidence>
<dbReference type="InterPro" id="IPR044492">
    <property type="entry name" value="P_typ_ATPase_HD_dom"/>
</dbReference>
<dbReference type="GO" id="GO:0016887">
    <property type="term" value="F:ATP hydrolysis activity"/>
    <property type="evidence" value="ECO:0007669"/>
    <property type="project" value="InterPro"/>
</dbReference>
<dbReference type="EC" id="7.2.2.12" evidence="8"/>
<dbReference type="InterPro" id="IPR018303">
    <property type="entry name" value="ATPase_P-typ_P_site"/>
</dbReference>
<dbReference type="SFLD" id="SFLDS00003">
    <property type="entry name" value="Haloacid_Dehalogenase"/>
    <property type="match status" value="1"/>
</dbReference>
<dbReference type="SFLD" id="SFLDG00002">
    <property type="entry name" value="C1.7:_P-type_atpase_like"/>
    <property type="match status" value="1"/>
</dbReference>
<keyword evidence="5" id="KW-1278">Translocase</keyword>
<evidence type="ECO:0000256" key="3">
    <source>
        <dbReference type="ARBA" id="ARBA00022692"/>
    </source>
</evidence>
<dbReference type="Pfam" id="PF00702">
    <property type="entry name" value="Hydrolase"/>
    <property type="match status" value="1"/>
</dbReference>
<dbReference type="GO" id="GO:0016463">
    <property type="term" value="F:P-type zinc transporter activity"/>
    <property type="evidence" value="ECO:0007669"/>
    <property type="project" value="UniProtKB-EC"/>
</dbReference>
<dbReference type="OrthoDB" id="9760364at2"/>
<dbReference type="PROSITE" id="PS00154">
    <property type="entry name" value="ATPASE_E1_E2"/>
    <property type="match status" value="1"/>
</dbReference>
<evidence type="ECO:0000259" key="11">
    <source>
        <dbReference type="Pfam" id="PF00122"/>
    </source>
</evidence>
<keyword evidence="10" id="KW-0547">Nucleotide-binding</keyword>
<dbReference type="Gene3D" id="3.40.50.1000">
    <property type="entry name" value="HAD superfamily/HAD-like"/>
    <property type="match status" value="1"/>
</dbReference>
<comment type="subcellular location">
    <subcellularLocation>
        <location evidence="10">Cell membrane</location>
    </subcellularLocation>
    <subcellularLocation>
        <location evidence="1">Membrane</location>
    </subcellularLocation>
</comment>
<dbReference type="InterPro" id="IPR023298">
    <property type="entry name" value="ATPase_P-typ_TM_dom_sf"/>
</dbReference>
<evidence type="ECO:0000256" key="8">
    <source>
        <dbReference type="ARBA" id="ARBA00039097"/>
    </source>
</evidence>
<dbReference type="InterPro" id="IPR023299">
    <property type="entry name" value="ATPase_P-typ_cyto_dom_N"/>
</dbReference>
<dbReference type="InterPro" id="IPR036412">
    <property type="entry name" value="HAD-like_sf"/>
</dbReference>
<feature type="transmembrane region" description="Helical" evidence="10">
    <location>
        <begin position="45"/>
        <end position="67"/>
    </location>
</feature>
<dbReference type="Gene3D" id="2.70.150.10">
    <property type="entry name" value="Calcium-transporting ATPase, cytoplasmic transduction domain A"/>
    <property type="match status" value="1"/>
</dbReference>
<proteinExistence type="inferred from homology"/>
<feature type="transmembrane region" description="Helical" evidence="10">
    <location>
        <begin position="268"/>
        <end position="293"/>
    </location>
</feature>
<dbReference type="GO" id="GO:0046872">
    <property type="term" value="F:metal ion binding"/>
    <property type="evidence" value="ECO:0007669"/>
    <property type="project" value="UniProtKB-KW"/>
</dbReference>
<evidence type="ECO:0000256" key="4">
    <source>
        <dbReference type="ARBA" id="ARBA00022723"/>
    </source>
</evidence>
<organism evidence="12 13">
    <name type="scientific">Prosthecobacter debontii</name>
    <dbReference type="NCBI Taxonomy" id="48467"/>
    <lineage>
        <taxon>Bacteria</taxon>
        <taxon>Pseudomonadati</taxon>
        <taxon>Verrucomicrobiota</taxon>
        <taxon>Verrucomicrobiia</taxon>
        <taxon>Verrucomicrobiales</taxon>
        <taxon>Verrucomicrobiaceae</taxon>
        <taxon>Prosthecobacter</taxon>
    </lineage>
</organism>
<evidence type="ECO:0000313" key="12">
    <source>
        <dbReference type="EMBL" id="SKA77731.1"/>
    </source>
</evidence>
<keyword evidence="4 10" id="KW-0479">Metal-binding</keyword>
<dbReference type="InterPro" id="IPR059000">
    <property type="entry name" value="ATPase_P-type_domA"/>
</dbReference>
<gene>
    <name evidence="12" type="ORF">SAMN02745166_00419</name>
</gene>
<evidence type="ECO:0000256" key="7">
    <source>
        <dbReference type="ARBA" id="ARBA00023136"/>
    </source>
</evidence>
<keyword evidence="10" id="KW-0067">ATP-binding</keyword>
<keyword evidence="6 10" id="KW-1133">Transmembrane helix</keyword>
<evidence type="ECO:0000256" key="5">
    <source>
        <dbReference type="ARBA" id="ARBA00022967"/>
    </source>
</evidence>
<dbReference type="PANTHER" id="PTHR48085:SF5">
    <property type="entry name" value="CADMIUM_ZINC-TRANSPORTING ATPASE HMA4-RELATED"/>
    <property type="match status" value="1"/>
</dbReference>